<dbReference type="CDD" id="cd00198">
    <property type="entry name" value="vWFA"/>
    <property type="match status" value="1"/>
</dbReference>
<dbReference type="Proteomes" id="UP000015100">
    <property type="component" value="Unassembled WGS sequence"/>
</dbReference>
<protein>
    <recommendedName>
        <fullName evidence="1">peptidylprolyl isomerase</fullName>
        <ecNumber evidence="1">5.2.1.8</ecNumber>
    </recommendedName>
</protein>
<dbReference type="EC" id="5.2.1.8" evidence="1"/>
<dbReference type="SMART" id="SM00212">
    <property type="entry name" value="UBCc"/>
    <property type="match status" value="1"/>
</dbReference>
<dbReference type="EMBL" id="AQGS01000443">
    <property type="protein sequence ID" value="EPS39856.1"/>
    <property type="molecule type" value="Genomic_DNA"/>
</dbReference>
<evidence type="ECO:0000259" key="4">
    <source>
        <dbReference type="PROSITE" id="PS50127"/>
    </source>
</evidence>
<feature type="domain" description="U-box" evidence="5">
    <location>
        <begin position="832"/>
        <end position="905"/>
    </location>
</feature>
<reference evidence="7" key="2">
    <citation type="submission" date="2013-04" db="EMBL/GenBank/DDBJ databases">
        <title>Genomic mechanisms accounting for the adaptation to parasitism in nematode-trapping fungi.</title>
        <authorList>
            <person name="Ahren D.G."/>
        </authorList>
    </citation>
    <scope>NUCLEOTIDE SEQUENCE [LARGE SCALE GENOMIC DNA]</scope>
    <source>
        <strain evidence="7">CBS 200.50</strain>
    </source>
</reference>
<evidence type="ECO:0000256" key="1">
    <source>
        <dbReference type="ARBA" id="ARBA00013194"/>
    </source>
</evidence>
<evidence type="ECO:0000313" key="7">
    <source>
        <dbReference type="Proteomes" id="UP000015100"/>
    </source>
</evidence>
<proteinExistence type="predicted"/>
<dbReference type="InterPro" id="IPR000608">
    <property type="entry name" value="UBC"/>
</dbReference>
<evidence type="ECO:0000313" key="6">
    <source>
        <dbReference type="EMBL" id="EPS39856.1"/>
    </source>
</evidence>
<dbReference type="Gene3D" id="3.30.40.10">
    <property type="entry name" value="Zinc/RING finger domain, C3HC4 (zinc finger)"/>
    <property type="match status" value="1"/>
</dbReference>
<dbReference type="PROSITE" id="PS50127">
    <property type="entry name" value="UBC_2"/>
    <property type="match status" value="1"/>
</dbReference>
<dbReference type="Pfam" id="PF00179">
    <property type="entry name" value="UQ_con"/>
    <property type="match status" value="1"/>
</dbReference>
<dbReference type="InterPro" id="IPR013083">
    <property type="entry name" value="Znf_RING/FYVE/PHD"/>
</dbReference>
<dbReference type="InterPro" id="IPR003613">
    <property type="entry name" value="Ubox_domain"/>
</dbReference>
<dbReference type="GO" id="GO:0016567">
    <property type="term" value="P:protein ubiquitination"/>
    <property type="evidence" value="ECO:0007669"/>
    <property type="project" value="InterPro"/>
</dbReference>
<dbReference type="Gene3D" id="3.10.110.10">
    <property type="entry name" value="Ubiquitin Conjugating Enzyme"/>
    <property type="match status" value="1"/>
</dbReference>
<dbReference type="Gene3D" id="3.40.50.410">
    <property type="entry name" value="von Willebrand factor, type A domain"/>
    <property type="match status" value="1"/>
</dbReference>
<evidence type="ECO:0000256" key="3">
    <source>
        <dbReference type="SAM" id="MobiDB-lite"/>
    </source>
</evidence>
<dbReference type="PANTHER" id="PTHR24068">
    <property type="entry name" value="UBIQUITIN-CONJUGATING ENZYME E2"/>
    <property type="match status" value="1"/>
</dbReference>
<dbReference type="CDD" id="cd16655">
    <property type="entry name" value="RING-Ubox_WDSUB1-like"/>
    <property type="match status" value="1"/>
</dbReference>
<sequence>MTRYNVHVLRGGDTLVTLLVPFQQTLTVGELRQEIVSRVRRQNIPFPDDEPDIRLYRADGPLLFAADVLQDVVRPDDGENIYIISTVTESETASVISSSWVSRRSRRSHRADRERQSRRHRPSGVSETTGSVVSTPTTLSHELSSYHPSSPSVGSEGDSFRLPLFRAVSSPSSAFDVLETASATSSGTLRTQSSAETIRITRKPVNQKFRIRIVTPKLAREGLSSIRPSEHVFSLRSCLQDIRLKVFEAMGVSLATTADVVDIYIQDIRIETLQYDIKLGDLGVEECLVDGVLDVFVVVRPKAVEGIEVRPGLPSLRRLEQTDRGCAAFLACLRVFQATIKTSKIDGGRQDSILRAFYHITQFFPILRIVRAMMGGYALGDAEVSLLVLCFAELLKEMLNSDEGIRVARGDPNRVFEGSRLIFGYILDIATQVQYSGEDNNAIALLSSYRTVDCLDAVTRQRIHDPVKTDMGIISRNTLGERSDLSESGTVPRIVKRILHLTDADCEEYAYFPYDSVISACARSQGVDTRVTTDLAHLSTVCFSNDLSVLQPTDLAGVVQPPCITWNSDGMLAVFIGHAACALPGQDLDIWLPLTGQILTIDPSIFTQTLQPILEARNRDGTTVFEESGPPAGRKETDPSELIMFVVDCSRSMERSSEFLISNEDNQPAQQREEEPTIDSIVRSLDVSDRLDHPTAAAARRFINDHYSFIDMASIVRVYQPAAEAIVNFLILLETRRVVHLYKKREENRTTYTTLRFAGIDAQAISELLTAISTVKTLEMFRREAADVLRTAARNHARPGTLEDDWKWDPLRTNVRDTRNIPRTLEQIEYEAVPDNFLCPITHEIFEDPVEASDGFIYDRFAIRSWLENTRTSPVTGLDITSTALRSHLPTFRQSTAWVKAEDIIGRQGTGSSQGHHSRPGHPPSLIGEFGRDLMIDVTFRRGETLFTRRVLPRLSVRELYRIAFRGMRGLETEFGLLLEERQARNGRRRTHLVPDDRELRNVGIHRDCFVDIVDAQEYSDLGNTNHRSLMKIYNSHGTFKFGFWYPASDSLTMTDILMKIWRHRAEKCIGSSFTRKQRKIKNRAPNLTIWYDIRDSGDSSKRGSWMEAWSKLGDLFYLSSTGCLESEDLLSRHSPLDGQKIFKVAYYKYTDSDGARDTAPTTLTRLEVSKEIFSNFINRTIAYNYANHCGLIPFNSVIGKQITQNITYDLETFRGTMMTMRANGDTPLWDALAVAIDELNRVGANFTNAKRRVICLSDGADNSSTIAPAELLDRARMNNIVMDCFCIGQPPTDLMWVCHNTGGYKFNPRNMEEAMGVVELEPVLSLSERPDLRPATIQNPRFATATSCSRDSYPQRREHPNMNHTFTKIEYLDETGQQNRRESNNRAPRSNLHTARVLSEIRRIALNPHPYYDVYVCDENMGFWKVIMQGPSQSAYSTGAFSIYLDMDESYPLFAPKARFITPILHPNINKHGKVCHSIFDRNWTTNTTNVQLLQTIFTLLSVPETSDAINVTVALDYRWEGATFRDQVRAHIQRHAMQNRSQLRAEIDGDGAGTVVDTETEVATYVEMDAQEAWDDELYS</sequence>
<keyword evidence="2" id="KW-0697">Rotamase</keyword>
<dbReference type="InterPro" id="IPR016135">
    <property type="entry name" value="UBQ-conjugating_enzyme/RWD"/>
</dbReference>
<name>S8AFF0_DACHA</name>
<dbReference type="SUPFAM" id="SSF53300">
    <property type="entry name" value="vWA-like"/>
    <property type="match status" value="1"/>
</dbReference>
<dbReference type="SMART" id="SM00504">
    <property type="entry name" value="Ubox"/>
    <property type="match status" value="1"/>
</dbReference>
<dbReference type="GO" id="GO:0003755">
    <property type="term" value="F:peptidyl-prolyl cis-trans isomerase activity"/>
    <property type="evidence" value="ECO:0007669"/>
    <property type="project" value="UniProtKB-KW"/>
</dbReference>
<organism evidence="6 7">
    <name type="scientific">Dactylellina haptotyla (strain CBS 200.50)</name>
    <name type="common">Nematode-trapping fungus</name>
    <name type="synonym">Monacrosporium haptotylum</name>
    <dbReference type="NCBI Taxonomy" id="1284197"/>
    <lineage>
        <taxon>Eukaryota</taxon>
        <taxon>Fungi</taxon>
        <taxon>Dikarya</taxon>
        <taxon>Ascomycota</taxon>
        <taxon>Pezizomycotina</taxon>
        <taxon>Orbiliomycetes</taxon>
        <taxon>Orbiliales</taxon>
        <taxon>Orbiliaceae</taxon>
        <taxon>Dactylellina</taxon>
    </lineage>
</organism>
<feature type="region of interest" description="Disordered" evidence="3">
    <location>
        <begin position="105"/>
        <end position="154"/>
    </location>
</feature>
<dbReference type="SUPFAM" id="SSF54495">
    <property type="entry name" value="UBC-like"/>
    <property type="match status" value="1"/>
</dbReference>
<reference evidence="6 7" key="1">
    <citation type="journal article" date="2013" name="PLoS Genet.">
        <title>Genomic mechanisms accounting for the adaptation to parasitism in nematode-trapping fungi.</title>
        <authorList>
            <person name="Meerupati T."/>
            <person name="Andersson K.M."/>
            <person name="Friman E."/>
            <person name="Kumar D."/>
            <person name="Tunlid A."/>
            <person name="Ahren D."/>
        </authorList>
    </citation>
    <scope>NUCLEOTIDE SEQUENCE [LARGE SCALE GENOMIC DNA]</scope>
    <source>
        <strain evidence="6 7">CBS 200.50</strain>
    </source>
</reference>
<dbReference type="InterPro" id="IPR036465">
    <property type="entry name" value="vWFA_dom_sf"/>
</dbReference>
<dbReference type="PROSITE" id="PS51698">
    <property type="entry name" value="U_BOX"/>
    <property type="match status" value="1"/>
</dbReference>
<keyword evidence="7" id="KW-1185">Reference proteome</keyword>
<evidence type="ECO:0000259" key="5">
    <source>
        <dbReference type="PROSITE" id="PS51698"/>
    </source>
</evidence>
<dbReference type="OMA" id="AHGRICH"/>
<keyword evidence="2" id="KW-0413">Isomerase</keyword>
<feature type="compositionally biased region" description="Low complexity" evidence="3">
    <location>
        <begin position="123"/>
        <end position="154"/>
    </location>
</feature>
<dbReference type="eggNOG" id="KOG0417">
    <property type="taxonomic scope" value="Eukaryota"/>
</dbReference>
<dbReference type="HOGENOM" id="CLU_003600_0_0_1"/>
<feature type="domain" description="UBC core" evidence="4">
    <location>
        <begin position="1393"/>
        <end position="1539"/>
    </location>
</feature>
<gene>
    <name evidence="6" type="ORF">H072_6232</name>
</gene>
<dbReference type="SUPFAM" id="SSF57850">
    <property type="entry name" value="RING/U-box"/>
    <property type="match status" value="1"/>
</dbReference>
<dbReference type="Pfam" id="PF04564">
    <property type="entry name" value="U-box"/>
    <property type="match status" value="1"/>
</dbReference>
<feature type="compositionally biased region" description="Basic residues" evidence="3">
    <location>
        <begin position="105"/>
        <end position="122"/>
    </location>
</feature>
<dbReference type="STRING" id="1284197.S8AFF0"/>
<accession>S8AFF0</accession>
<comment type="caution">
    <text evidence="6">The sequence shown here is derived from an EMBL/GenBank/DDBJ whole genome shotgun (WGS) entry which is preliminary data.</text>
</comment>
<dbReference type="OrthoDB" id="10069349at2759"/>
<dbReference type="GO" id="GO:0004842">
    <property type="term" value="F:ubiquitin-protein transferase activity"/>
    <property type="evidence" value="ECO:0007669"/>
    <property type="project" value="InterPro"/>
</dbReference>
<evidence type="ECO:0000256" key="2">
    <source>
        <dbReference type="ARBA" id="ARBA00023110"/>
    </source>
</evidence>